<feature type="compositionally biased region" description="Pro residues" evidence="1">
    <location>
        <begin position="276"/>
        <end position="288"/>
    </location>
</feature>
<gene>
    <name evidence="3" type="ORF">M1843_09415</name>
</gene>
<evidence type="ECO:0000259" key="2">
    <source>
        <dbReference type="Pfam" id="PF13490"/>
    </source>
</evidence>
<proteinExistence type="predicted"/>
<dbReference type="SUPFAM" id="SSF88659">
    <property type="entry name" value="Sigma3 and sigma4 domains of RNA polymerase sigma factors"/>
    <property type="match status" value="1"/>
</dbReference>
<feature type="region of interest" description="Disordered" evidence="1">
    <location>
        <begin position="252"/>
        <end position="396"/>
    </location>
</feature>
<feature type="compositionally biased region" description="Low complexity" evidence="1">
    <location>
        <begin position="349"/>
        <end position="367"/>
    </location>
</feature>
<dbReference type="InterPro" id="IPR036388">
    <property type="entry name" value="WH-like_DNA-bd_sf"/>
</dbReference>
<dbReference type="InterPro" id="IPR027383">
    <property type="entry name" value="Znf_put"/>
</dbReference>
<dbReference type="RefSeq" id="WP_416343820.1">
    <property type="nucleotide sequence ID" value="NZ_JALQCY010000003.1"/>
</dbReference>
<evidence type="ECO:0000313" key="3">
    <source>
        <dbReference type="EMBL" id="MCK9793961.1"/>
    </source>
</evidence>
<feature type="compositionally biased region" description="Low complexity" evidence="1">
    <location>
        <begin position="256"/>
        <end position="275"/>
    </location>
</feature>
<evidence type="ECO:0000313" key="4">
    <source>
        <dbReference type="Proteomes" id="UP001651050"/>
    </source>
</evidence>
<feature type="compositionally biased region" description="Pro residues" evidence="1">
    <location>
        <begin position="368"/>
        <end position="384"/>
    </location>
</feature>
<dbReference type="Proteomes" id="UP001651050">
    <property type="component" value="Unassembled WGS sequence"/>
</dbReference>
<feature type="compositionally biased region" description="Low complexity" evidence="1">
    <location>
        <begin position="289"/>
        <end position="332"/>
    </location>
</feature>
<keyword evidence="4" id="KW-1185">Reference proteome</keyword>
<accession>A0ABT0J395</accession>
<dbReference type="EMBL" id="JALQCY010000003">
    <property type="protein sequence ID" value="MCK9793961.1"/>
    <property type="molecule type" value="Genomic_DNA"/>
</dbReference>
<dbReference type="Pfam" id="PF13490">
    <property type="entry name" value="zf-HC2"/>
    <property type="match status" value="1"/>
</dbReference>
<feature type="domain" description="Putative zinc-finger" evidence="2">
    <location>
        <begin position="115"/>
        <end position="145"/>
    </location>
</feature>
<evidence type="ECO:0000256" key="1">
    <source>
        <dbReference type="SAM" id="MobiDB-lite"/>
    </source>
</evidence>
<dbReference type="InterPro" id="IPR013324">
    <property type="entry name" value="RNA_pol_sigma_r3/r4-like"/>
</dbReference>
<protein>
    <submittedName>
        <fullName evidence="3">Zf-HC2 domain-containing protein</fullName>
    </submittedName>
</protein>
<reference evidence="3 4" key="1">
    <citation type="submission" date="2022-02" db="EMBL/GenBank/DDBJ databases">
        <title>The car tank lid bacteriome: a reservoir of bacteria with potential in bioremediation of fuel.</title>
        <authorList>
            <person name="Vidal-Verdu A."/>
            <person name="Gomez-Martinez D."/>
            <person name="Latorre-Perez A."/>
            <person name="Pereto J."/>
            <person name="Porcar M."/>
        </authorList>
    </citation>
    <scope>NUCLEOTIDE SEQUENCE [LARGE SCALE GENOMIC DNA]</scope>
    <source>
        <strain evidence="3 4">4D.3</strain>
    </source>
</reference>
<organism evidence="3 4">
    <name type="scientific">Isoptericola peretonis</name>
    <dbReference type="NCBI Taxonomy" id="2918523"/>
    <lineage>
        <taxon>Bacteria</taxon>
        <taxon>Bacillati</taxon>
        <taxon>Actinomycetota</taxon>
        <taxon>Actinomycetes</taxon>
        <taxon>Micrococcales</taxon>
        <taxon>Promicromonosporaceae</taxon>
        <taxon>Isoptericola</taxon>
    </lineage>
</organism>
<sequence length="481" mass="48384">MTAIHDDAPSRRGAVDDAIRRMRAAAAADGRADGPGAAGTADPAVLRTVLATLPHDDQRLLWDRHVVGREVAAIATELGMHARGVLRRLRQAEERLAAAFAAAHARACPPACLPTRQSLHSYLRHRLSPPRRTVLEAHLFGCQGCMRAFIDVREAAWAVRDAGPLLLAGTVTGAVAGGVSAPVVVGALGAGTSAAGALATAGPVGAALLVAVEWVRGLALRLGQLGKGGLITAGTVAGVAVTAVAVALGGSGGAAGPAAAPAAPAPTSSAAAPAPVGTPAPEVPPEPQPSAEDPTASPTAPETSPPATTAPDATAPDAPSTGSTTSPSTPTAEGSGDAGPSPSTPEPSRPSSGPAPSATPEPSSTPTVPSPSPSPTRSPSPTPRPTITEQPEPELVLTTLTRTVDAGRHRTRSYRVIAPGSATVVDVRAHSSKVRISSGVEGWRVDVPPRWFLGSRSATVEIDVEVPADVEPDVTLQRIDD</sequence>
<name>A0ABT0J395_9MICO</name>
<comment type="caution">
    <text evidence="3">The sequence shown here is derived from an EMBL/GenBank/DDBJ whole genome shotgun (WGS) entry which is preliminary data.</text>
</comment>
<dbReference type="Gene3D" id="1.10.10.10">
    <property type="entry name" value="Winged helix-like DNA-binding domain superfamily/Winged helix DNA-binding domain"/>
    <property type="match status" value="1"/>
</dbReference>